<evidence type="ECO:0000313" key="3">
    <source>
        <dbReference type="EMBL" id="RKD97526.1"/>
    </source>
</evidence>
<reference evidence="3 4" key="1">
    <citation type="submission" date="2018-09" db="EMBL/GenBank/DDBJ databases">
        <title>Genomic Encyclopedia of Archaeal and Bacterial Type Strains, Phase II (KMG-II): from individual species to whole genera.</title>
        <authorList>
            <person name="Goeker M."/>
        </authorList>
    </citation>
    <scope>NUCLEOTIDE SEQUENCE [LARGE SCALE GENOMIC DNA]</scope>
    <source>
        <strain evidence="3 4">DSM 13151</strain>
    </source>
</reference>
<name>A0A3R7GXU9_9EURY</name>
<dbReference type="RefSeq" id="WP_120243054.1">
    <property type="nucleotide sequence ID" value="NZ_RAPO01000001.1"/>
</dbReference>
<keyword evidence="4" id="KW-1185">Reference proteome</keyword>
<evidence type="ECO:0000313" key="4">
    <source>
        <dbReference type="Proteomes" id="UP000283805"/>
    </source>
</evidence>
<comment type="caution">
    <text evidence="3">The sequence shown here is derived from an EMBL/GenBank/DDBJ whole genome shotgun (WGS) entry which is preliminary data.</text>
</comment>
<organism evidence="3 4">
    <name type="scientific">Halopiger aswanensis</name>
    <dbReference type="NCBI Taxonomy" id="148449"/>
    <lineage>
        <taxon>Archaea</taxon>
        <taxon>Methanobacteriati</taxon>
        <taxon>Methanobacteriota</taxon>
        <taxon>Stenosarchaea group</taxon>
        <taxon>Halobacteria</taxon>
        <taxon>Halobacteriales</taxon>
        <taxon>Natrialbaceae</taxon>
        <taxon>Halopiger</taxon>
    </lineage>
</organism>
<dbReference type="CDD" id="cd00586">
    <property type="entry name" value="4HBT"/>
    <property type="match status" value="1"/>
</dbReference>
<comment type="similarity">
    <text evidence="1">Belongs to the 4-hydroxybenzoyl-CoA thioesterase family.</text>
</comment>
<sequence length="136" mass="15091">MSDPITVDVDVRYRDLDTMNHVNNAVYASYFEEARVAYVEEVFDVDLENLNFVIAHLEIDFGRPLTIEDDPIVTAEVTDLGDSSATMAYDLRVDGDSVATGESTVVFVDPETKRPGPIPSAIRERIVAHEGSEPEE</sequence>
<dbReference type="OrthoDB" id="56956at2157"/>
<dbReference type="EMBL" id="RAPO01000001">
    <property type="protein sequence ID" value="RKD97526.1"/>
    <property type="molecule type" value="Genomic_DNA"/>
</dbReference>
<protein>
    <submittedName>
        <fullName evidence="3">Acyl-CoA thioester hydrolase</fullName>
    </submittedName>
</protein>
<keyword evidence="2 3" id="KW-0378">Hydrolase</keyword>
<dbReference type="GO" id="GO:0047617">
    <property type="term" value="F:fatty acyl-CoA hydrolase activity"/>
    <property type="evidence" value="ECO:0007669"/>
    <property type="project" value="TreeGrafter"/>
</dbReference>
<dbReference type="Gene3D" id="3.10.129.10">
    <property type="entry name" value="Hotdog Thioesterase"/>
    <property type="match status" value="1"/>
</dbReference>
<evidence type="ECO:0000256" key="1">
    <source>
        <dbReference type="ARBA" id="ARBA00005953"/>
    </source>
</evidence>
<dbReference type="Pfam" id="PF13279">
    <property type="entry name" value="4HBT_2"/>
    <property type="match status" value="1"/>
</dbReference>
<evidence type="ECO:0000256" key="2">
    <source>
        <dbReference type="ARBA" id="ARBA00022801"/>
    </source>
</evidence>
<dbReference type="InterPro" id="IPR050563">
    <property type="entry name" value="4-hydroxybenzoyl-CoA_TE"/>
</dbReference>
<dbReference type="Proteomes" id="UP000283805">
    <property type="component" value="Unassembled WGS sequence"/>
</dbReference>
<dbReference type="PANTHER" id="PTHR31793:SF27">
    <property type="entry name" value="NOVEL THIOESTERASE SUPERFAMILY DOMAIN AND SAPOSIN A-TYPE DOMAIN CONTAINING PROTEIN (0610012H03RIK)"/>
    <property type="match status" value="1"/>
</dbReference>
<dbReference type="AlphaFoldDB" id="A0A3R7GXU9"/>
<proteinExistence type="inferred from homology"/>
<accession>A0A3R7GXU9</accession>
<gene>
    <name evidence="3" type="ORF">ATJ93_0514</name>
</gene>
<dbReference type="SUPFAM" id="SSF54637">
    <property type="entry name" value="Thioesterase/thiol ester dehydrase-isomerase"/>
    <property type="match status" value="1"/>
</dbReference>
<dbReference type="PANTHER" id="PTHR31793">
    <property type="entry name" value="4-HYDROXYBENZOYL-COA THIOESTERASE FAMILY MEMBER"/>
    <property type="match status" value="1"/>
</dbReference>
<dbReference type="InterPro" id="IPR029069">
    <property type="entry name" value="HotDog_dom_sf"/>
</dbReference>